<keyword evidence="2" id="KW-0808">Transferase</keyword>
<name>A0A2K0UK72_TRIHA</name>
<dbReference type="SUPFAM" id="SSF47616">
    <property type="entry name" value="GST C-terminal domain-like"/>
    <property type="match status" value="1"/>
</dbReference>
<evidence type="ECO:0000313" key="6">
    <source>
        <dbReference type="Proteomes" id="UP000236290"/>
    </source>
</evidence>
<dbReference type="AlphaFoldDB" id="A0A2K0UK72"/>
<dbReference type="Pfam" id="PF00043">
    <property type="entry name" value="GST_C"/>
    <property type="match status" value="1"/>
</dbReference>
<comment type="caution">
    <text evidence="5">The sequence shown here is derived from an EMBL/GenBank/DDBJ whole genome shotgun (WGS) entry which is preliminary data.</text>
</comment>
<dbReference type="GO" id="GO:0005737">
    <property type="term" value="C:cytoplasm"/>
    <property type="evidence" value="ECO:0007669"/>
    <property type="project" value="TreeGrafter"/>
</dbReference>
<dbReference type="EMBL" id="MTYI01000022">
    <property type="protein sequence ID" value="PNP58191.1"/>
    <property type="molecule type" value="Genomic_DNA"/>
</dbReference>
<dbReference type="PANTHER" id="PTHR43900:SF3">
    <property type="entry name" value="GLUTATHIONE S-TRANSFERASE RHO"/>
    <property type="match status" value="1"/>
</dbReference>
<evidence type="ECO:0000313" key="5">
    <source>
        <dbReference type="EMBL" id="PNP58191.1"/>
    </source>
</evidence>
<evidence type="ECO:0000256" key="1">
    <source>
        <dbReference type="ARBA" id="ARBA00012452"/>
    </source>
</evidence>
<proteinExistence type="predicted"/>
<evidence type="ECO:0000259" key="4">
    <source>
        <dbReference type="PROSITE" id="PS50405"/>
    </source>
</evidence>
<dbReference type="PANTHER" id="PTHR43900">
    <property type="entry name" value="GLUTATHIONE S-TRANSFERASE RHO"/>
    <property type="match status" value="1"/>
</dbReference>
<dbReference type="GO" id="GO:0043295">
    <property type="term" value="F:glutathione binding"/>
    <property type="evidence" value="ECO:0007669"/>
    <property type="project" value="TreeGrafter"/>
</dbReference>
<dbReference type="OrthoDB" id="249703at2759"/>
<sequence>MNGGEPDKTSIKTPAAKLYEVLKHYNEVLAKQKFIGGDAFTIADIFHHGQMARDIGYKDVTNSYTNVKKWFNTMSA</sequence>
<organism evidence="5 6">
    <name type="scientific">Trichoderma harzianum</name>
    <name type="common">Hypocrea lixii</name>
    <dbReference type="NCBI Taxonomy" id="5544"/>
    <lineage>
        <taxon>Eukaryota</taxon>
        <taxon>Fungi</taxon>
        <taxon>Dikarya</taxon>
        <taxon>Ascomycota</taxon>
        <taxon>Pezizomycotina</taxon>
        <taxon>Sordariomycetes</taxon>
        <taxon>Hypocreomycetidae</taxon>
        <taxon>Hypocreales</taxon>
        <taxon>Hypocreaceae</taxon>
        <taxon>Trichoderma</taxon>
    </lineage>
</organism>
<evidence type="ECO:0000256" key="2">
    <source>
        <dbReference type="ARBA" id="ARBA00022679"/>
    </source>
</evidence>
<gene>
    <name evidence="5" type="ORF">THARTR1_01888</name>
</gene>
<dbReference type="GO" id="GO:0004364">
    <property type="term" value="F:glutathione transferase activity"/>
    <property type="evidence" value="ECO:0007669"/>
    <property type="project" value="UniProtKB-EC"/>
</dbReference>
<dbReference type="PROSITE" id="PS50405">
    <property type="entry name" value="GST_CTER"/>
    <property type="match status" value="1"/>
</dbReference>
<protein>
    <recommendedName>
        <fullName evidence="1">glutathione transferase</fullName>
        <ecNumber evidence="1">2.5.1.18</ecNumber>
    </recommendedName>
</protein>
<dbReference type="InterPro" id="IPR004046">
    <property type="entry name" value="GST_C"/>
</dbReference>
<dbReference type="GO" id="GO:0006749">
    <property type="term" value="P:glutathione metabolic process"/>
    <property type="evidence" value="ECO:0007669"/>
    <property type="project" value="TreeGrafter"/>
</dbReference>
<evidence type="ECO:0000256" key="3">
    <source>
        <dbReference type="ARBA" id="ARBA00047960"/>
    </source>
</evidence>
<dbReference type="InterPro" id="IPR036282">
    <property type="entry name" value="Glutathione-S-Trfase_C_sf"/>
</dbReference>
<accession>A0A2K0UK72</accession>
<feature type="domain" description="GST C-terminal" evidence="4">
    <location>
        <begin position="1"/>
        <end position="76"/>
    </location>
</feature>
<dbReference type="InterPro" id="IPR010987">
    <property type="entry name" value="Glutathione-S-Trfase_C-like"/>
</dbReference>
<comment type="catalytic activity">
    <reaction evidence="3">
        <text>RX + glutathione = an S-substituted glutathione + a halide anion + H(+)</text>
        <dbReference type="Rhea" id="RHEA:16437"/>
        <dbReference type="ChEBI" id="CHEBI:15378"/>
        <dbReference type="ChEBI" id="CHEBI:16042"/>
        <dbReference type="ChEBI" id="CHEBI:17792"/>
        <dbReference type="ChEBI" id="CHEBI:57925"/>
        <dbReference type="ChEBI" id="CHEBI:90779"/>
        <dbReference type="EC" id="2.5.1.18"/>
    </reaction>
</comment>
<reference evidence="5 6" key="1">
    <citation type="submission" date="2017-02" db="EMBL/GenBank/DDBJ databases">
        <title>Genomes of Trichoderma spp. with biocontrol activity.</title>
        <authorList>
            <person name="Gardiner D."/>
            <person name="Kazan K."/>
            <person name="Vos C."/>
            <person name="Harvey P."/>
        </authorList>
    </citation>
    <scope>NUCLEOTIDE SEQUENCE [LARGE SCALE GENOMIC DNA]</scope>
    <source>
        <strain evidence="5 6">Tr1</strain>
    </source>
</reference>
<dbReference type="Gene3D" id="1.20.1050.10">
    <property type="match status" value="1"/>
</dbReference>
<dbReference type="EC" id="2.5.1.18" evidence="1"/>
<dbReference type="Proteomes" id="UP000236290">
    <property type="component" value="Unassembled WGS sequence"/>
</dbReference>